<dbReference type="InterPro" id="IPR036412">
    <property type="entry name" value="HAD-like_sf"/>
</dbReference>
<dbReference type="SUPFAM" id="SSF56784">
    <property type="entry name" value="HAD-like"/>
    <property type="match status" value="1"/>
</dbReference>
<sequence>MTVAGPLSGRSVKRGHHVLELPLDLSRTRAVILDVDGTIAGSDHRVADRTIRAMRELDRAGLAVMLATGRSRSNVLDLSREAELRAPQISCNGGVTTDPVSGEDLRVRTMDPVEVRAMVTLHERTGQDFTWWTADGIYVTTPALQRTLLAFNDSDVVLASANQLDETAVLKAMVWGTKAQLDAISPEVSELVPRATRSMDEFWEISAPDASKWAAVAFVLDRLGIDPALVAGAGDGGNDAVWMEQVGAPVAMGNARPEAVAAARAQIGHHDQEGAAEFLEEIARQIGCPVG</sequence>
<dbReference type="PANTHER" id="PTHR10000:SF8">
    <property type="entry name" value="HAD SUPERFAMILY HYDROLASE-LIKE, TYPE 3"/>
    <property type="match status" value="1"/>
</dbReference>
<organism evidence="1 2">
    <name type="scientific">Nakamurella flava</name>
    <dbReference type="NCBI Taxonomy" id="2576308"/>
    <lineage>
        <taxon>Bacteria</taxon>
        <taxon>Bacillati</taxon>
        <taxon>Actinomycetota</taxon>
        <taxon>Actinomycetes</taxon>
        <taxon>Nakamurellales</taxon>
        <taxon>Nakamurellaceae</taxon>
        <taxon>Nakamurella</taxon>
    </lineage>
</organism>
<dbReference type="InterPro" id="IPR023214">
    <property type="entry name" value="HAD_sf"/>
</dbReference>
<evidence type="ECO:0000313" key="2">
    <source>
        <dbReference type="Proteomes" id="UP000306985"/>
    </source>
</evidence>
<protein>
    <submittedName>
        <fullName evidence="1">HAD family hydrolase</fullName>
    </submittedName>
</protein>
<dbReference type="Pfam" id="PF08282">
    <property type="entry name" value="Hydrolase_3"/>
    <property type="match status" value="1"/>
</dbReference>
<proteinExistence type="predicted"/>
<dbReference type="GO" id="GO:0000287">
    <property type="term" value="F:magnesium ion binding"/>
    <property type="evidence" value="ECO:0007669"/>
    <property type="project" value="TreeGrafter"/>
</dbReference>
<name>A0A4U6QJX7_9ACTN</name>
<keyword evidence="2" id="KW-1185">Reference proteome</keyword>
<evidence type="ECO:0000313" key="1">
    <source>
        <dbReference type="EMBL" id="TKV60396.1"/>
    </source>
</evidence>
<dbReference type="Proteomes" id="UP000306985">
    <property type="component" value="Unassembled WGS sequence"/>
</dbReference>
<dbReference type="NCBIfam" id="TIGR01484">
    <property type="entry name" value="HAD-SF-IIB"/>
    <property type="match status" value="1"/>
</dbReference>
<keyword evidence="1" id="KW-0378">Hydrolase</keyword>
<gene>
    <name evidence="1" type="ORF">FDO65_01365</name>
</gene>
<dbReference type="InterPro" id="IPR006379">
    <property type="entry name" value="HAD-SF_hydro_IIB"/>
</dbReference>
<dbReference type="AlphaFoldDB" id="A0A4U6QJX7"/>
<accession>A0A4U6QJX7</accession>
<dbReference type="Gene3D" id="3.30.1240.10">
    <property type="match status" value="1"/>
</dbReference>
<reference evidence="1 2" key="1">
    <citation type="submission" date="2019-05" db="EMBL/GenBank/DDBJ databases">
        <title>Nakamurella sp. N5BH11, whole genome shotgun sequence.</title>
        <authorList>
            <person name="Tuo L."/>
        </authorList>
    </citation>
    <scope>NUCLEOTIDE SEQUENCE [LARGE SCALE GENOMIC DNA]</scope>
    <source>
        <strain evidence="1 2">N5BH11</strain>
    </source>
</reference>
<dbReference type="GO" id="GO:0016791">
    <property type="term" value="F:phosphatase activity"/>
    <property type="evidence" value="ECO:0007669"/>
    <property type="project" value="TreeGrafter"/>
</dbReference>
<dbReference type="GO" id="GO:0005829">
    <property type="term" value="C:cytosol"/>
    <property type="evidence" value="ECO:0007669"/>
    <property type="project" value="TreeGrafter"/>
</dbReference>
<dbReference type="OrthoDB" id="3180855at2"/>
<dbReference type="EMBL" id="SZZH01000001">
    <property type="protein sequence ID" value="TKV60396.1"/>
    <property type="molecule type" value="Genomic_DNA"/>
</dbReference>
<dbReference type="Gene3D" id="3.40.50.1000">
    <property type="entry name" value="HAD superfamily/HAD-like"/>
    <property type="match status" value="1"/>
</dbReference>
<comment type="caution">
    <text evidence="1">The sequence shown here is derived from an EMBL/GenBank/DDBJ whole genome shotgun (WGS) entry which is preliminary data.</text>
</comment>
<dbReference type="PANTHER" id="PTHR10000">
    <property type="entry name" value="PHOSPHOSERINE PHOSPHATASE"/>
    <property type="match status" value="1"/>
</dbReference>